<gene>
    <name evidence="9" type="ORF">PV327_010802</name>
</gene>
<sequence length="263" mass="28587">MQGVKFLRKFLIPGGLCGAIPAIRPVPPSPDTPVQCNNEINLIRPSQLPIYIHETSSSCTTKNATCYEGENSPSFLEQGFGTIRKNIQGVLKEYDDVMGNIGNKIDTGIAHSQSTLDFLREESNTLPRIGAVAIGGLTGLIFSLRGGKFKRLIYTTTVAITVAGICYPNEAKETLTASKHYINIGYNFIYGVKPGDENQLEIVWPEFPRLKIPSSFSEFFDLAGATGASLSATILSLFGNKSEMKSSSGSEKKLSDEPKIKNN</sequence>
<reference evidence="9" key="2">
    <citation type="submission" date="2023-03" db="EMBL/GenBank/DDBJ databases">
        <authorList>
            <person name="Inwood S.N."/>
            <person name="Skelly J.G."/>
            <person name="Guhlin J."/>
            <person name="Harrop T.W.R."/>
            <person name="Goldson S.G."/>
            <person name="Dearden P.K."/>
        </authorList>
    </citation>
    <scope>NUCLEOTIDE SEQUENCE</scope>
    <source>
        <strain evidence="9">Lincoln</strain>
        <tissue evidence="9">Whole body</tissue>
    </source>
</reference>
<comment type="similarity">
    <text evidence="2">Belongs to the apolipoprotein O/MICOS complex subunit Mic27 family.</text>
</comment>
<keyword evidence="3" id="KW-0812">Transmembrane</keyword>
<evidence type="ECO:0000256" key="8">
    <source>
        <dbReference type="SAM" id="MobiDB-lite"/>
    </source>
</evidence>
<dbReference type="Proteomes" id="UP001168972">
    <property type="component" value="Unassembled WGS sequence"/>
</dbReference>
<dbReference type="GO" id="GO:0042407">
    <property type="term" value="P:cristae formation"/>
    <property type="evidence" value="ECO:0007669"/>
    <property type="project" value="InterPro"/>
</dbReference>
<feature type="compositionally biased region" description="Basic and acidic residues" evidence="8">
    <location>
        <begin position="250"/>
        <end position="263"/>
    </location>
</feature>
<evidence type="ECO:0000256" key="5">
    <source>
        <dbReference type="ARBA" id="ARBA00023128"/>
    </source>
</evidence>
<comment type="subunit">
    <text evidence="7">Component of the mitochondrial contact site and cristae organizing system (MICOS) complex.</text>
</comment>
<dbReference type="PANTHER" id="PTHR14564">
    <property type="entry name" value="MICOS COMPLEX SUBUNIT MIC26 / MIC27 FAMILY MEMBER"/>
    <property type="match status" value="1"/>
</dbReference>
<comment type="caution">
    <text evidence="9">The sequence shown here is derived from an EMBL/GenBank/DDBJ whole genome shotgun (WGS) entry which is preliminary data.</text>
</comment>
<proteinExistence type="inferred from homology"/>
<dbReference type="AlphaFoldDB" id="A0AA39C8K2"/>
<name>A0AA39C8K2_MICHY</name>
<dbReference type="InterPro" id="IPR019166">
    <property type="entry name" value="MIC26/MIC27"/>
</dbReference>
<evidence type="ECO:0000256" key="7">
    <source>
        <dbReference type="RuleBase" id="RU363021"/>
    </source>
</evidence>
<accession>A0AA39C8K2</accession>
<dbReference type="EMBL" id="JAQQBR010001836">
    <property type="protein sequence ID" value="KAK0159717.1"/>
    <property type="molecule type" value="Genomic_DNA"/>
</dbReference>
<evidence type="ECO:0000256" key="2">
    <source>
        <dbReference type="ARBA" id="ARBA00010904"/>
    </source>
</evidence>
<keyword evidence="6" id="KW-0472">Membrane</keyword>
<comment type="function">
    <text evidence="7">Component of the MICOS complex, a large protein complex of the mitochondrial inner membrane that plays crucial roles in the maintenance of crista junctions, inner membrane architecture, and formation of contact sites to the outer membrane.</text>
</comment>
<evidence type="ECO:0000313" key="10">
    <source>
        <dbReference type="Proteomes" id="UP001168972"/>
    </source>
</evidence>
<protein>
    <recommendedName>
        <fullName evidence="7">MICOS complex subunit</fullName>
    </recommendedName>
</protein>
<comment type="subcellular location">
    <subcellularLocation>
        <location evidence="7">Mitochondrion inner membrane</location>
    </subcellularLocation>
    <subcellularLocation>
        <location evidence="1">Mitochondrion membrane</location>
    </subcellularLocation>
</comment>
<evidence type="ECO:0000256" key="4">
    <source>
        <dbReference type="ARBA" id="ARBA00022989"/>
    </source>
</evidence>
<evidence type="ECO:0000256" key="3">
    <source>
        <dbReference type="ARBA" id="ARBA00022692"/>
    </source>
</evidence>
<evidence type="ECO:0000256" key="1">
    <source>
        <dbReference type="ARBA" id="ARBA00004325"/>
    </source>
</evidence>
<keyword evidence="7" id="KW-0999">Mitochondrion inner membrane</keyword>
<keyword evidence="10" id="KW-1185">Reference proteome</keyword>
<dbReference type="GO" id="GO:0061617">
    <property type="term" value="C:MICOS complex"/>
    <property type="evidence" value="ECO:0007669"/>
    <property type="project" value="UniProtKB-UniRule"/>
</dbReference>
<dbReference type="InterPro" id="IPR033182">
    <property type="entry name" value="MIC26/MIC27_animal"/>
</dbReference>
<keyword evidence="4" id="KW-1133">Transmembrane helix</keyword>
<feature type="region of interest" description="Disordered" evidence="8">
    <location>
        <begin position="242"/>
        <end position="263"/>
    </location>
</feature>
<reference evidence="9" key="1">
    <citation type="journal article" date="2023" name="bioRxiv">
        <title>Scaffold-level genome assemblies of two parasitoid biocontrol wasps reveal the parthenogenesis mechanism and an associated novel virus.</title>
        <authorList>
            <person name="Inwood S."/>
            <person name="Skelly J."/>
            <person name="Guhlin J."/>
            <person name="Harrop T."/>
            <person name="Goldson S."/>
            <person name="Dearden P."/>
        </authorList>
    </citation>
    <scope>NUCLEOTIDE SEQUENCE</scope>
    <source>
        <strain evidence="9">Lincoln</strain>
        <tissue evidence="9">Whole body</tissue>
    </source>
</reference>
<evidence type="ECO:0000256" key="6">
    <source>
        <dbReference type="ARBA" id="ARBA00023136"/>
    </source>
</evidence>
<keyword evidence="5 7" id="KW-0496">Mitochondrion</keyword>
<organism evidence="9 10">
    <name type="scientific">Microctonus hyperodae</name>
    <name type="common">Parasitoid wasp</name>
    <dbReference type="NCBI Taxonomy" id="165561"/>
    <lineage>
        <taxon>Eukaryota</taxon>
        <taxon>Metazoa</taxon>
        <taxon>Ecdysozoa</taxon>
        <taxon>Arthropoda</taxon>
        <taxon>Hexapoda</taxon>
        <taxon>Insecta</taxon>
        <taxon>Pterygota</taxon>
        <taxon>Neoptera</taxon>
        <taxon>Endopterygota</taxon>
        <taxon>Hymenoptera</taxon>
        <taxon>Apocrita</taxon>
        <taxon>Ichneumonoidea</taxon>
        <taxon>Braconidae</taxon>
        <taxon>Euphorinae</taxon>
        <taxon>Microctonus</taxon>
    </lineage>
</organism>
<dbReference type="Pfam" id="PF09769">
    <property type="entry name" value="ApoO"/>
    <property type="match status" value="1"/>
</dbReference>
<evidence type="ECO:0000313" key="9">
    <source>
        <dbReference type="EMBL" id="KAK0159717.1"/>
    </source>
</evidence>